<dbReference type="Proteomes" id="UP000215914">
    <property type="component" value="Chromosome 5"/>
</dbReference>
<dbReference type="InParanoid" id="A0A251UPR2"/>
<protein>
    <submittedName>
        <fullName evidence="1">Uncharacterized protein</fullName>
    </submittedName>
</protein>
<sequence length="87" mass="10186">MISFFLLMRNAGFWCYILLDGHSYQYLEWWSLLKVFSLMFTAIRGLVLFTDFTSQLDLANHLQAEYSMLIVLGVSRAQLRKVKSKSI</sequence>
<reference evidence="2" key="1">
    <citation type="journal article" date="2017" name="Nature">
        <title>The sunflower genome provides insights into oil metabolism, flowering and Asterid evolution.</title>
        <authorList>
            <person name="Badouin H."/>
            <person name="Gouzy J."/>
            <person name="Grassa C.J."/>
            <person name="Murat F."/>
            <person name="Staton S.E."/>
            <person name="Cottret L."/>
            <person name="Lelandais-Briere C."/>
            <person name="Owens G.L."/>
            <person name="Carrere S."/>
            <person name="Mayjonade B."/>
            <person name="Legrand L."/>
            <person name="Gill N."/>
            <person name="Kane N.C."/>
            <person name="Bowers J.E."/>
            <person name="Hubner S."/>
            <person name="Bellec A."/>
            <person name="Berard A."/>
            <person name="Berges H."/>
            <person name="Blanchet N."/>
            <person name="Boniface M.C."/>
            <person name="Brunel D."/>
            <person name="Catrice O."/>
            <person name="Chaidir N."/>
            <person name="Claudel C."/>
            <person name="Donnadieu C."/>
            <person name="Faraut T."/>
            <person name="Fievet G."/>
            <person name="Helmstetter N."/>
            <person name="King M."/>
            <person name="Knapp S.J."/>
            <person name="Lai Z."/>
            <person name="Le Paslier M.C."/>
            <person name="Lippi Y."/>
            <person name="Lorenzon L."/>
            <person name="Mandel J.R."/>
            <person name="Marage G."/>
            <person name="Marchand G."/>
            <person name="Marquand E."/>
            <person name="Bret-Mestries E."/>
            <person name="Morien E."/>
            <person name="Nambeesan S."/>
            <person name="Nguyen T."/>
            <person name="Pegot-Espagnet P."/>
            <person name="Pouilly N."/>
            <person name="Raftis F."/>
            <person name="Sallet E."/>
            <person name="Schiex T."/>
            <person name="Thomas J."/>
            <person name="Vandecasteele C."/>
            <person name="Vares D."/>
            <person name="Vear F."/>
            <person name="Vautrin S."/>
            <person name="Crespi M."/>
            <person name="Mangin B."/>
            <person name="Burke J.M."/>
            <person name="Salse J."/>
            <person name="Munos S."/>
            <person name="Vincourt P."/>
            <person name="Rieseberg L.H."/>
            <person name="Langlade N.B."/>
        </authorList>
    </citation>
    <scope>NUCLEOTIDE SEQUENCE [LARGE SCALE GENOMIC DNA]</scope>
    <source>
        <strain evidence="2">cv. SF193</strain>
    </source>
</reference>
<dbReference type="EMBL" id="CM007894">
    <property type="protein sequence ID" value="OTG25390.1"/>
    <property type="molecule type" value="Genomic_DNA"/>
</dbReference>
<name>A0A251UPR2_HELAN</name>
<keyword evidence="2" id="KW-1185">Reference proteome</keyword>
<evidence type="ECO:0000313" key="1">
    <source>
        <dbReference type="EMBL" id="OTG25390.1"/>
    </source>
</evidence>
<dbReference type="AlphaFoldDB" id="A0A251UPR2"/>
<evidence type="ECO:0000313" key="2">
    <source>
        <dbReference type="Proteomes" id="UP000215914"/>
    </source>
</evidence>
<proteinExistence type="predicted"/>
<accession>A0A251UPR2</accession>
<gene>
    <name evidence="1" type="ORF">HannXRQ_Chr05g0147131</name>
</gene>
<organism evidence="1 2">
    <name type="scientific">Helianthus annuus</name>
    <name type="common">Common sunflower</name>
    <dbReference type="NCBI Taxonomy" id="4232"/>
    <lineage>
        <taxon>Eukaryota</taxon>
        <taxon>Viridiplantae</taxon>
        <taxon>Streptophyta</taxon>
        <taxon>Embryophyta</taxon>
        <taxon>Tracheophyta</taxon>
        <taxon>Spermatophyta</taxon>
        <taxon>Magnoliopsida</taxon>
        <taxon>eudicotyledons</taxon>
        <taxon>Gunneridae</taxon>
        <taxon>Pentapetalae</taxon>
        <taxon>asterids</taxon>
        <taxon>campanulids</taxon>
        <taxon>Asterales</taxon>
        <taxon>Asteraceae</taxon>
        <taxon>Asteroideae</taxon>
        <taxon>Heliantheae alliance</taxon>
        <taxon>Heliantheae</taxon>
        <taxon>Helianthus</taxon>
    </lineage>
</organism>